<reference evidence="3 4" key="1">
    <citation type="journal article" date="2015" name="Mol. Biochem. Parasitol.">
        <title>Identification of polymorphic genes for use in assemblage B genotyping assays through comparative genomics of multiple assemblage B Giardia duodenalis isolates.</title>
        <authorList>
            <person name="Wielinga C."/>
            <person name="Thompson R.C."/>
            <person name="Monis P."/>
            <person name="Ryan U."/>
        </authorList>
    </citation>
    <scope>NUCLEOTIDE SEQUENCE [LARGE SCALE GENOMIC DNA]</scope>
    <source>
        <strain evidence="3 4">BAH15c1</strain>
    </source>
</reference>
<name>A0A132NSZ4_GIAIN</name>
<organism evidence="3 4">
    <name type="scientific">Giardia duodenalis assemblage B</name>
    <dbReference type="NCBI Taxonomy" id="1394984"/>
    <lineage>
        <taxon>Eukaryota</taxon>
        <taxon>Metamonada</taxon>
        <taxon>Diplomonadida</taxon>
        <taxon>Hexamitidae</taxon>
        <taxon>Giardiinae</taxon>
        <taxon>Giardia</taxon>
    </lineage>
</organism>
<feature type="coiled-coil region" evidence="1">
    <location>
        <begin position="781"/>
        <end position="808"/>
    </location>
</feature>
<accession>A0A132NSZ4</accession>
<dbReference type="VEuPathDB" id="GiardiaDB:QR46_2782"/>
<keyword evidence="1" id="KW-0175">Coiled coil</keyword>
<comment type="caution">
    <text evidence="3">The sequence shown here is derived from an EMBL/GenBank/DDBJ whole genome shotgun (WGS) entry which is preliminary data.</text>
</comment>
<evidence type="ECO:0000313" key="3">
    <source>
        <dbReference type="EMBL" id="KWX13209.1"/>
    </source>
</evidence>
<evidence type="ECO:0000256" key="2">
    <source>
        <dbReference type="SAM" id="MobiDB-lite"/>
    </source>
</evidence>
<dbReference type="Proteomes" id="UP000070089">
    <property type="component" value="Unassembled WGS sequence"/>
</dbReference>
<sequence>MRKSDFSDVLAKARAAQAAGDPSLALQQLSSFIDVQKPILVSRNMPKVVTEPFLPVILLHNELAISLHEILASRQSLNHYRKLFSFSAPFTVDQAFRDYIKRIQNTLDEVGPDFDSSTLAPLGGSNERNTSLFTIQTADLHKYPPQARTVIFAFLALRMIIETLRCTTMVGLYKDALDAFFLLCGRFNRKQEFAMVTERVLSGFIEPIFKSDLTVAVEYLKDRSLVDAGEADSDLGTGAGKKSPECEYTKPNTLVASIYCKLTCIPLCHTFGLPTLAVKLLESSAADILLLTNSVPRACVPLYKLPCDYPIVEETPALIELIANQSIMQVYSGVNKEDPGACSSIQHLTVSSTSTLSKEKGPDNVIQLRTGPSIAANDGVGTKGGASPATLNDLNAVIAAHLRAAISVFSSEGYLFAASILRYKAVKVIPSLDPQVKDTLLNEAFAALLSLRQDSLYSFVVMNYANMFRSTRSTNPSFLLNHSNIAHLTPASMVTSNAFCFDKQVHAISLENNPVYQCRNLANGNSFATISGTITSTSILDSVLQDIVASYSSHLHKGLLDLLPLLYSEEDLLITTTAKAFVAKATECLLQLYDKWSLGESCVHLQEALAKKAISLMCIERAHDALMSHIKNGQERTLGIMNTLTTQVALDDIMAGLKDLFAGKLTNDELYRHEFVQQTILDALRSKVFTGRYDFVSKTVSILTYATVSSFYLNKVDTCFITTTLRSVLGGESKVSSLTKKLSTATQLIAMSPLLDICDSKCIEQRSTKLKQAQSSAQMRRRKIQEAYEAEQKRLQEYKEAVIQRQERDEKLDLEARKKQREAKRAIEIRQIQIRMAKQFIDDVAIKLHDTELINYLTSFDLENMPDPHDQIKRVHHQFEIARANKKLERDIRTSNLAELTLYAIIEGATDRLMKLDCIENDYLQPRLKQIHEVSQNYEKEKHMKNLEELELYNNIPGLNEFVESYMNDCRQVYNAIHANWKAERDKVLEEIQKEVKEKQNAKTERMNNLMNRAKAKLQSLQSLQNQKVNPAAKPEQGTGSTNSSRPEEKNAQQPVRSYADKFAGRK</sequence>
<dbReference type="AlphaFoldDB" id="A0A132NSZ4"/>
<proteinExistence type="predicted"/>
<protein>
    <submittedName>
        <fullName evidence="3">Molecular chaperone/ DnaJ family protein</fullName>
    </submittedName>
</protein>
<gene>
    <name evidence="3" type="ORF">QR46_2782</name>
</gene>
<evidence type="ECO:0000256" key="1">
    <source>
        <dbReference type="SAM" id="Coils"/>
    </source>
</evidence>
<evidence type="ECO:0000313" key="4">
    <source>
        <dbReference type="Proteomes" id="UP000070089"/>
    </source>
</evidence>
<dbReference type="EMBL" id="JXTI01000078">
    <property type="protein sequence ID" value="KWX13209.1"/>
    <property type="molecule type" value="Genomic_DNA"/>
</dbReference>
<feature type="region of interest" description="Disordered" evidence="2">
    <location>
        <begin position="1016"/>
        <end position="1067"/>
    </location>
</feature>